<dbReference type="NCBIfam" id="TIGR02246">
    <property type="entry name" value="SgcJ/EcaC family oxidoreductase"/>
    <property type="match status" value="1"/>
</dbReference>
<protein>
    <submittedName>
        <fullName evidence="2">Uncharacterized protein (TIGR02246 family)</fullName>
    </submittedName>
</protein>
<comment type="caution">
    <text evidence="2">The sequence shown here is derived from an EMBL/GenBank/DDBJ whole genome shotgun (WGS) entry which is preliminary data.</text>
</comment>
<dbReference type="Proteomes" id="UP001235712">
    <property type="component" value="Unassembled WGS sequence"/>
</dbReference>
<feature type="domain" description="SnoaL-like" evidence="1">
    <location>
        <begin position="22"/>
        <end position="122"/>
    </location>
</feature>
<accession>A0ABT9PAH0</accession>
<dbReference type="Gene3D" id="3.10.450.50">
    <property type="match status" value="1"/>
</dbReference>
<dbReference type="InterPro" id="IPR011944">
    <property type="entry name" value="Steroid_delta5-4_isomerase"/>
</dbReference>
<dbReference type="RefSeq" id="WP_307248075.1">
    <property type="nucleotide sequence ID" value="NZ_JAUSQZ010000001.1"/>
</dbReference>
<sequence length="132" mass="13887">MTAPTIDSPTDVLPAVVSAWAAHDSDAFADLFVAEGTMTLPGRFLQGREKIREFLRAAYAGPYQGTRVTGTPIAITPLAEGAVAVVTEGGVLYAGDQEVQAGNAIRAVWVLSRAEGSWKLAAYQNTPRNAPA</sequence>
<dbReference type="CDD" id="cd00531">
    <property type="entry name" value="NTF2_like"/>
    <property type="match status" value="1"/>
</dbReference>
<dbReference type="EMBL" id="JAUSQZ010000001">
    <property type="protein sequence ID" value="MDP9829678.1"/>
    <property type="molecule type" value="Genomic_DNA"/>
</dbReference>
<evidence type="ECO:0000313" key="3">
    <source>
        <dbReference type="Proteomes" id="UP001235712"/>
    </source>
</evidence>
<name>A0ABT9PAH0_9ACTN</name>
<evidence type="ECO:0000313" key="2">
    <source>
        <dbReference type="EMBL" id="MDP9829678.1"/>
    </source>
</evidence>
<dbReference type="InterPro" id="IPR037401">
    <property type="entry name" value="SnoaL-like"/>
</dbReference>
<dbReference type="Pfam" id="PF13577">
    <property type="entry name" value="SnoaL_4"/>
    <property type="match status" value="1"/>
</dbReference>
<organism evidence="2 3">
    <name type="scientific">Kineosporia succinea</name>
    <dbReference type="NCBI Taxonomy" id="84632"/>
    <lineage>
        <taxon>Bacteria</taxon>
        <taxon>Bacillati</taxon>
        <taxon>Actinomycetota</taxon>
        <taxon>Actinomycetes</taxon>
        <taxon>Kineosporiales</taxon>
        <taxon>Kineosporiaceae</taxon>
        <taxon>Kineosporia</taxon>
    </lineage>
</organism>
<dbReference type="InterPro" id="IPR032710">
    <property type="entry name" value="NTF2-like_dom_sf"/>
</dbReference>
<evidence type="ECO:0000259" key="1">
    <source>
        <dbReference type="Pfam" id="PF13577"/>
    </source>
</evidence>
<reference evidence="2 3" key="1">
    <citation type="submission" date="2023-07" db="EMBL/GenBank/DDBJ databases">
        <title>Sequencing the genomes of 1000 actinobacteria strains.</title>
        <authorList>
            <person name="Klenk H.-P."/>
        </authorList>
    </citation>
    <scope>NUCLEOTIDE SEQUENCE [LARGE SCALE GENOMIC DNA]</scope>
    <source>
        <strain evidence="2 3">DSM 44388</strain>
    </source>
</reference>
<gene>
    <name evidence="2" type="ORF">J2S57_005427</name>
</gene>
<proteinExistence type="predicted"/>
<keyword evidence="3" id="KW-1185">Reference proteome</keyword>
<dbReference type="SUPFAM" id="SSF54427">
    <property type="entry name" value="NTF2-like"/>
    <property type="match status" value="1"/>
</dbReference>